<dbReference type="Pfam" id="PF00136">
    <property type="entry name" value="DNA_pol_B"/>
    <property type="match status" value="1"/>
</dbReference>
<sequence length="163" mass="18162">MRRRDPGSAPNLGDRVPYVIIGAAKGVAAYMKSEDPIYVLENNLPIDTQYYLEQQLAKPLLRIFEPILGEGKAQSILLKGEHTRCKTVLTAKVGGLMAFATKRSTCIGCRALLNHHGAVCKFCLERQSELYQKEVRGGAVTLRGTWQARNEGTSEPFECHVEW</sequence>
<dbReference type="InterPro" id="IPR042087">
    <property type="entry name" value="DNA_pol_B_thumb"/>
</dbReference>
<dbReference type="OMA" id="FECHVEW"/>
<evidence type="ECO:0000256" key="2">
    <source>
        <dbReference type="ARBA" id="ARBA00022679"/>
    </source>
</evidence>
<evidence type="ECO:0000256" key="1">
    <source>
        <dbReference type="ARBA" id="ARBA00012417"/>
    </source>
</evidence>
<dbReference type="GO" id="GO:0008296">
    <property type="term" value="F:3'-5'-DNA exonuclease activity"/>
    <property type="evidence" value="ECO:0007669"/>
    <property type="project" value="TreeGrafter"/>
</dbReference>
<dbReference type="InterPro" id="IPR043502">
    <property type="entry name" value="DNA/RNA_pol_sf"/>
</dbReference>
<dbReference type="Gene3D" id="1.10.132.60">
    <property type="entry name" value="DNA polymerase family B, C-terminal domain"/>
    <property type="match status" value="1"/>
</dbReference>
<accession>A0A8D0GRX4</accession>
<dbReference type="AlphaFoldDB" id="A0A8D0GRX4"/>
<dbReference type="GeneTree" id="ENSGT00940000162754"/>
<keyword evidence="7" id="KW-1185">Reference proteome</keyword>
<dbReference type="GO" id="GO:0045004">
    <property type="term" value="P:DNA replication proofreading"/>
    <property type="evidence" value="ECO:0007669"/>
    <property type="project" value="TreeGrafter"/>
</dbReference>
<keyword evidence="3" id="KW-0548">Nucleotidyltransferase</keyword>
<feature type="domain" description="DNA-directed DNA polymerase family B multifunctional" evidence="5">
    <location>
        <begin position="2"/>
        <end position="67"/>
    </location>
</feature>
<gene>
    <name evidence="6" type="primary">SPIB</name>
</gene>
<dbReference type="Proteomes" id="UP000694392">
    <property type="component" value="Unplaced"/>
</dbReference>
<evidence type="ECO:0000256" key="4">
    <source>
        <dbReference type="ARBA" id="ARBA00022932"/>
    </source>
</evidence>
<dbReference type="InterPro" id="IPR050240">
    <property type="entry name" value="DNA_pol_type-B"/>
</dbReference>
<evidence type="ECO:0000313" key="6">
    <source>
        <dbReference type="Ensembl" id="ENSSPUP00000009306.1"/>
    </source>
</evidence>
<keyword evidence="2" id="KW-0808">Transferase</keyword>
<proteinExistence type="predicted"/>
<dbReference type="GO" id="GO:0003887">
    <property type="term" value="F:DNA-directed DNA polymerase activity"/>
    <property type="evidence" value="ECO:0007669"/>
    <property type="project" value="UniProtKB-KW"/>
</dbReference>
<evidence type="ECO:0000313" key="7">
    <source>
        <dbReference type="Proteomes" id="UP000694392"/>
    </source>
</evidence>
<evidence type="ECO:0000259" key="5">
    <source>
        <dbReference type="Pfam" id="PF00136"/>
    </source>
</evidence>
<dbReference type="PANTHER" id="PTHR10322">
    <property type="entry name" value="DNA POLYMERASE CATALYTIC SUBUNIT"/>
    <property type="match status" value="1"/>
</dbReference>
<dbReference type="GO" id="GO:0006297">
    <property type="term" value="P:nucleotide-excision repair, DNA gap filling"/>
    <property type="evidence" value="ECO:0007669"/>
    <property type="project" value="TreeGrafter"/>
</dbReference>
<dbReference type="GO" id="GO:0003677">
    <property type="term" value="F:DNA binding"/>
    <property type="evidence" value="ECO:0007669"/>
    <property type="project" value="InterPro"/>
</dbReference>
<keyword evidence="4" id="KW-0239">DNA-directed DNA polymerase</keyword>
<organism evidence="6 7">
    <name type="scientific">Sphenodon punctatus</name>
    <name type="common">Tuatara</name>
    <name type="synonym">Hatteria punctata</name>
    <dbReference type="NCBI Taxonomy" id="8508"/>
    <lineage>
        <taxon>Eukaryota</taxon>
        <taxon>Metazoa</taxon>
        <taxon>Chordata</taxon>
        <taxon>Craniata</taxon>
        <taxon>Vertebrata</taxon>
        <taxon>Euteleostomi</taxon>
        <taxon>Lepidosauria</taxon>
        <taxon>Sphenodontia</taxon>
        <taxon>Sphenodontidae</taxon>
        <taxon>Sphenodon</taxon>
    </lineage>
</organism>
<dbReference type="SUPFAM" id="SSF56672">
    <property type="entry name" value="DNA/RNA polymerases"/>
    <property type="match status" value="1"/>
</dbReference>
<dbReference type="Ensembl" id="ENSSPUT00000009931.1">
    <property type="protein sequence ID" value="ENSSPUP00000009306.1"/>
    <property type="gene ID" value="ENSSPUG00000007126.1"/>
</dbReference>
<reference evidence="6" key="2">
    <citation type="submission" date="2025-09" db="UniProtKB">
        <authorList>
            <consortium name="Ensembl"/>
        </authorList>
    </citation>
    <scope>IDENTIFICATION</scope>
</reference>
<protein>
    <recommendedName>
        <fullName evidence="1">DNA-directed DNA polymerase</fullName>
        <ecNumber evidence="1">2.7.7.7</ecNumber>
    </recommendedName>
</protein>
<dbReference type="InterPro" id="IPR006134">
    <property type="entry name" value="DNA-dir_DNA_pol_B_multi_dom"/>
</dbReference>
<dbReference type="GO" id="GO:0006287">
    <property type="term" value="P:base-excision repair, gap-filling"/>
    <property type="evidence" value="ECO:0007669"/>
    <property type="project" value="TreeGrafter"/>
</dbReference>
<dbReference type="PANTHER" id="PTHR10322:SF23">
    <property type="entry name" value="DNA POLYMERASE DELTA CATALYTIC SUBUNIT"/>
    <property type="match status" value="1"/>
</dbReference>
<evidence type="ECO:0000256" key="3">
    <source>
        <dbReference type="ARBA" id="ARBA00022695"/>
    </source>
</evidence>
<dbReference type="EC" id="2.7.7.7" evidence="1"/>
<dbReference type="GO" id="GO:0000166">
    <property type="term" value="F:nucleotide binding"/>
    <property type="evidence" value="ECO:0007669"/>
    <property type="project" value="InterPro"/>
</dbReference>
<reference evidence="6" key="1">
    <citation type="submission" date="2025-08" db="UniProtKB">
        <authorList>
            <consortium name="Ensembl"/>
        </authorList>
    </citation>
    <scope>IDENTIFICATION</scope>
</reference>
<name>A0A8D0GRX4_SPHPU</name>
<dbReference type="GO" id="GO:0043625">
    <property type="term" value="C:delta DNA polymerase complex"/>
    <property type="evidence" value="ECO:0007669"/>
    <property type="project" value="TreeGrafter"/>
</dbReference>